<keyword evidence="1" id="KW-0812">Transmembrane</keyword>
<comment type="caution">
    <text evidence="2">The sequence shown here is derived from an EMBL/GenBank/DDBJ whole genome shotgun (WGS) entry which is preliminary data.</text>
</comment>
<keyword evidence="1" id="KW-0472">Membrane</keyword>
<keyword evidence="1" id="KW-1133">Transmembrane helix</keyword>
<accession>A0A1F8F1W4</accession>
<feature type="transmembrane region" description="Helical" evidence="1">
    <location>
        <begin position="70"/>
        <end position="91"/>
    </location>
</feature>
<dbReference type="AlphaFoldDB" id="A0A1F8F1W4"/>
<evidence type="ECO:0000256" key="1">
    <source>
        <dbReference type="SAM" id="Phobius"/>
    </source>
</evidence>
<protein>
    <submittedName>
        <fullName evidence="2">Uncharacterized protein</fullName>
    </submittedName>
</protein>
<evidence type="ECO:0000313" key="3">
    <source>
        <dbReference type="Proteomes" id="UP000176834"/>
    </source>
</evidence>
<gene>
    <name evidence="2" type="ORF">A3B86_03850</name>
</gene>
<evidence type="ECO:0000313" key="2">
    <source>
        <dbReference type="EMBL" id="OGN06226.1"/>
    </source>
</evidence>
<dbReference type="Proteomes" id="UP000176834">
    <property type="component" value="Unassembled WGS sequence"/>
</dbReference>
<organism evidence="2 3">
    <name type="scientific">Candidatus Yanofskybacteria bacterium RIFCSPHIGHO2_02_FULL_38_22b</name>
    <dbReference type="NCBI Taxonomy" id="1802673"/>
    <lineage>
        <taxon>Bacteria</taxon>
        <taxon>Candidatus Yanofskyibacteriota</taxon>
    </lineage>
</organism>
<feature type="transmembrane region" description="Helical" evidence="1">
    <location>
        <begin position="32"/>
        <end position="50"/>
    </location>
</feature>
<sequence length="94" mass="10870">MLQLPVVQPQFNSNQFNVQDVLGAWVVIRPEYLWLFVLLVFMFFVAWSFILSYHWKKFGFEKQVMTKASVIYFSVSGGLLGAMVVALIVYLNSL</sequence>
<name>A0A1F8F1W4_9BACT</name>
<proteinExistence type="predicted"/>
<dbReference type="EMBL" id="MGJN01000020">
    <property type="protein sequence ID" value="OGN06226.1"/>
    <property type="molecule type" value="Genomic_DNA"/>
</dbReference>
<reference evidence="2 3" key="1">
    <citation type="journal article" date="2016" name="Nat. Commun.">
        <title>Thousands of microbial genomes shed light on interconnected biogeochemical processes in an aquifer system.</title>
        <authorList>
            <person name="Anantharaman K."/>
            <person name="Brown C.T."/>
            <person name="Hug L.A."/>
            <person name="Sharon I."/>
            <person name="Castelle C.J."/>
            <person name="Probst A.J."/>
            <person name="Thomas B.C."/>
            <person name="Singh A."/>
            <person name="Wilkins M.J."/>
            <person name="Karaoz U."/>
            <person name="Brodie E.L."/>
            <person name="Williams K.H."/>
            <person name="Hubbard S.S."/>
            <person name="Banfield J.F."/>
        </authorList>
    </citation>
    <scope>NUCLEOTIDE SEQUENCE [LARGE SCALE GENOMIC DNA]</scope>
</reference>